<name>A0ACB8UZF7_9EURO</name>
<organism evidence="1">
    <name type="scientific">Ophidiomyces ophidiicola</name>
    <dbReference type="NCBI Taxonomy" id="1387563"/>
    <lineage>
        <taxon>Eukaryota</taxon>
        <taxon>Fungi</taxon>
        <taxon>Dikarya</taxon>
        <taxon>Ascomycota</taxon>
        <taxon>Pezizomycotina</taxon>
        <taxon>Eurotiomycetes</taxon>
        <taxon>Eurotiomycetidae</taxon>
        <taxon>Onygenales</taxon>
        <taxon>Onygenaceae</taxon>
        <taxon>Ophidiomyces</taxon>
    </lineage>
</organism>
<dbReference type="EMBL" id="JALBCA010000027">
    <property type="protein sequence ID" value="KAI2388957.1"/>
    <property type="molecule type" value="Genomic_DNA"/>
</dbReference>
<accession>A0ACB8UZF7</accession>
<comment type="caution">
    <text evidence="1">The sequence shown here is derived from an EMBL/GenBank/DDBJ whole genome shotgun (WGS) entry which is preliminary data.</text>
</comment>
<protein>
    <submittedName>
        <fullName evidence="1">Tyrosyl-tRNA synthetase</fullName>
        <ecNumber evidence="1">6.1.1.1</ecNumber>
    </submittedName>
</protein>
<proteinExistence type="predicted"/>
<evidence type="ECO:0000313" key="1">
    <source>
        <dbReference type="EMBL" id="KAI2388957.1"/>
    </source>
</evidence>
<sequence length="625" mass="70605">MCPACRRRPRVFSTTSLPTYRAPNWRVALPSAWIVQRRHITQQHLRRIAAAKEQWDMWAKQIEAGERQSFLSLLEDRGLINSVVGDRDVLEKLITKKRVGFYAGVDPTAPSLHIGHMLPFMILGWAYVHGMKAVWLLGATTSKIGDPTGRVEARRLMKSALRKANIANIHLQLKKLGASFEKYGAKYGYQYEWAWRRVLANNSTWWNKSSFGDVITELGSNVRLGPMLGRDNVKSRLESGHGMSLAEFCYPIMQAWDFLYLFKHDVQIQVGGSDQYGNILFGIDAIKGALKHDPKFGPKLCDDPDMESPIGITTPLLTTPSGEKIGKSMGNATWLDKDMTSCFDLYQHFVRTPDETVEKMLKMFTFIPIDEIKSIMRQHNMDVTKRVAQHKLAMDFVELIHGHSEAMAAAKQHHMVFASASSTDTSGPESESASGEDENYKPGPHRMFQMPSPHLTLPRSLIVNQFFHKVLWSAGMVASKAEGFRLIASKGVHVGSMADAKQTMGDFISYTPILTWPTGITEKFIIDNSLMILRIGKWNIKIIKIVPDEEYEKMGLDAPGWKDNETREERQEDNKMYKARQKIKGRRVKLPPIAQAPEVEIRSWKPGQEEPVLSGNKEGDAGQHS</sequence>
<reference evidence="1" key="1">
    <citation type="journal article" date="2022" name="bioRxiv">
        <title>Population genetic analysis of Ophidiomyces ophidiicola, the causative agent of snake fungal disease, indicates recent introductions to the USA.</title>
        <authorList>
            <person name="Ladner J.T."/>
            <person name="Palmer J.M."/>
            <person name="Ettinger C.L."/>
            <person name="Stajich J.E."/>
            <person name="Farrell T.M."/>
            <person name="Glorioso B.M."/>
            <person name="Lawson B."/>
            <person name="Price S.J."/>
            <person name="Stengle A.G."/>
            <person name="Grear D.A."/>
            <person name="Lorch J.M."/>
        </authorList>
    </citation>
    <scope>NUCLEOTIDE SEQUENCE</scope>
    <source>
        <strain evidence="1">NWHC 24266-5</strain>
    </source>
</reference>
<dbReference type="EC" id="6.1.1.1" evidence="1"/>
<gene>
    <name evidence="1" type="primary">MSY1</name>
    <name evidence="1" type="ORF">LOY88_002330</name>
</gene>
<keyword evidence="1" id="KW-0436">Ligase</keyword>